<dbReference type="InterPro" id="IPR011009">
    <property type="entry name" value="Kinase-like_dom_sf"/>
</dbReference>
<dbReference type="Gene3D" id="1.10.510.10">
    <property type="entry name" value="Transferase(Phosphotransferase) domain 1"/>
    <property type="match status" value="1"/>
</dbReference>
<sequence length="309" mass="34038">MRLKWAKPCRPISGAPIVASATFDIWCLGVLVLKLFIKDGILVEFSGIGNKDILDVIADPEFSFHDSIHQATELSGRQRKYLLRCLDPDPTKRATSVETILELVKMKTTTVSIVVPSISPPPEHLDSALARLNHSNGWPSDDLRWKDETFHLVIQGEMAIPSQSINSGCSAEGLVLTRGLQPVALPILKAGYVFLQCLGLAKSAYGLSIGDPFLFNLNKLNLPGKCLQALEIIHGAVPDLASTETFQDILDKLMDPTLEDAVAQHQTQLLLEAFLKFRRSDEIESAMKTLQQVDVQAKDIHVDPHCIIS</sequence>
<dbReference type="SUPFAM" id="SSF56112">
    <property type="entry name" value="Protein kinase-like (PK-like)"/>
    <property type="match status" value="1"/>
</dbReference>
<evidence type="ECO:0000313" key="2">
    <source>
        <dbReference type="EMBL" id="VFT87312.1"/>
    </source>
</evidence>
<reference evidence="2 3" key="1">
    <citation type="submission" date="2019-03" db="EMBL/GenBank/DDBJ databases">
        <authorList>
            <person name="Gaulin E."/>
            <person name="Dumas B."/>
        </authorList>
    </citation>
    <scope>NUCLEOTIDE SEQUENCE [LARGE SCALE GENOMIC DNA]</scope>
    <source>
        <strain evidence="2">CBS 568.67</strain>
    </source>
</reference>
<accession>A0A485KRC0</accession>
<gene>
    <name evidence="2" type="primary">Aste57867_10438</name>
    <name evidence="1" type="ORF">As57867_010398</name>
    <name evidence="2" type="ORF">ASTE57867_10438</name>
</gene>
<keyword evidence="3" id="KW-1185">Reference proteome</keyword>
<dbReference type="EMBL" id="CAADRA010005228">
    <property type="protein sequence ID" value="VFT87312.1"/>
    <property type="molecule type" value="Genomic_DNA"/>
</dbReference>
<dbReference type="AlphaFoldDB" id="A0A485KRC0"/>
<name>A0A485KRC0_9STRA</name>
<evidence type="ECO:0000313" key="1">
    <source>
        <dbReference type="EMBL" id="KAF0698970.1"/>
    </source>
</evidence>
<evidence type="ECO:0000313" key="3">
    <source>
        <dbReference type="Proteomes" id="UP000332933"/>
    </source>
</evidence>
<dbReference type="EMBL" id="VJMH01005207">
    <property type="protein sequence ID" value="KAF0698970.1"/>
    <property type="molecule type" value="Genomic_DNA"/>
</dbReference>
<organism evidence="2 3">
    <name type="scientific">Aphanomyces stellatus</name>
    <dbReference type="NCBI Taxonomy" id="120398"/>
    <lineage>
        <taxon>Eukaryota</taxon>
        <taxon>Sar</taxon>
        <taxon>Stramenopiles</taxon>
        <taxon>Oomycota</taxon>
        <taxon>Saprolegniomycetes</taxon>
        <taxon>Saprolegniales</taxon>
        <taxon>Verrucalvaceae</taxon>
        <taxon>Aphanomyces</taxon>
    </lineage>
</organism>
<proteinExistence type="predicted"/>
<dbReference type="Proteomes" id="UP000332933">
    <property type="component" value="Unassembled WGS sequence"/>
</dbReference>
<protein>
    <submittedName>
        <fullName evidence="2">Aste57867_10438 protein</fullName>
    </submittedName>
</protein>
<reference evidence="1" key="2">
    <citation type="submission" date="2019-06" db="EMBL/GenBank/DDBJ databases">
        <title>Genomics analysis of Aphanomyces spp. identifies a new class of oomycete effector associated with host adaptation.</title>
        <authorList>
            <person name="Gaulin E."/>
        </authorList>
    </citation>
    <scope>NUCLEOTIDE SEQUENCE</scope>
    <source>
        <strain evidence="1">CBS 578.67</strain>
    </source>
</reference>